<name>A0ABS4R9N5_9HYPH</name>
<accession>A0ABS4R9N5</accession>
<organism evidence="2 3">
    <name type="scientific">Sinorhizobium kostiense</name>
    <dbReference type="NCBI Taxonomy" id="76747"/>
    <lineage>
        <taxon>Bacteria</taxon>
        <taxon>Pseudomonadati</taxon>
        <taxon>Pseudomonadota</taxon>
        <taxon>Alphaproteobacteria</taxon>
        <taxon>Hyphomicrobiales</taxon>
        <taxon>Rhizobiaceae</taxon>
        <taxon>Sinorhizobium/Ensifer group</taxon>
        <taxon>Sinorhizobium</taxon>
    </lineage>
</organism>
<evidence type="ECO:0008006" key="4">
    <source>
        <dbReference type="Google" id="ProtNLM"/>
    </source>
</evidence>
<proteinExistence type="predicted"/>
<evidence type="ECO:0000313" key="2">
    <source>
        <dbReference type="EMBL" id="MBP2239025.1"/>
    </source>
</evidence>
<protein>
    <recommendedName>
        <fullName evidence="4">Transposase</fullName>
    </recommendedName>
</protein>
<comment type="caution">
    <text evidence="2">The sequence shown here is derived from an EMBL/GenBank/DDBJ whole genome shotgun (WGS) entry which is preliminary data.</text>
</comment>
<sequence>MIERTHDELGLWSERLIADTGYGSAEMLNWLVHERGIEPHIPVFDNSKRKDCTFSREDFAYDHASDSYRCPGGKLLQHYRRRFSTPRTGVEKDNTLRYLASKHDCDACVLKPRCCPKTPARKVTRSIYGSRHRQNRRIPNVTLSPKEAGDALRAPQTHSEAR</sequence>
<keyword evidence="3" id="KW-1185">Reference proteome</keyword>
<reference evidence="2 3" key="1">
    <citation type="submission" date="2021-03" db="EMBL/GenBank/DDBJ databases">
        <title>Genomic Encyclopedia of Type Strains, Phase IV (KMG-IV): sequencing the most valuable type-strain genomes for metagenomic binning, comparative biology and taxonomic classification.</title>
        <authorList>
            <person name="Goeker M."/>
        </authorList>
    </citation>
    <scope>NUCLEOTIDE SEQUENCE [LARGE SCALE GENOMIC DNA]</scope>
    <source>
        <strain evidence="2 3">DSM 13372</strain>
    </source>
</reference>
<gene>
    <name evidence="2" type="ORF">J2Z31_005566</name>
</gene>
<dbReference type="EMBL" id="JAGILA010000010">
    <property type="protein sequence ID" value="MBP2239025.1"/>
    <property type="molecule type" value="Genomic_DNA"/>
</dbReference>
<feature type="compositionally biased region" description="Basic residues" evidence="1">
    <location>
        <begin position="125"/>
        <end position="136"/>
    </location>
</feature>
<dbReference type="Proteomes" id="UP000730739">
    <property type="component" value="Unassembled WGS sequence"/>
</dbReference>
<dbReference type="PANTHER" id="PTHR33408:SF2">
    <property type="entry name" value="TRANSPOSASE DDE DOMAIN-CONTAINING PROTEIN"/>
    <property type="match status" value="1"/>
</dbReference>
<feature type="region of interest" description="Disordered" evidence="1">
    <location>
        <begin position="125"/>
        <end position="162"/>
    </location>
</feature>
<evidence type="ECO:0000256" key="1">
    <source>
        <dbReference type="SAM" id="MobiDB-lite"/>
    </source>
</evidence>
<dbReference type="PANTHER" id="PTHR33408">
    <property type="entry name" value="TRANSPOSASE"/>
    <property type="match status" value="1"/>
</dbReference>
<evidence type="ECO:0000313" key="3">
    <source>
        <dbReference type="Proteomes" id="UP000730739"/>
    </source>
</evidence>